<feature type="domain" description="Xrn1 helical" evidence="5">
    <location>
        <begin position="307"/>
        <end position="365"/>
    </location>
</feature>
<dbReference type="InterPro" id="IPR027073">
    <property type="entry name" value="5_3_exoribonuclease"/>
</dbReference>
<dbReference type="Proteomes" id="UP000828251">
    <property type="component" value="Unassembled WGS sequence"/>
</dbReference>
<name>A0A9D3UC36_9ROSI</name>
<evidence type="ECO:0000313" key="7">
    <source>
        <dbReference type="Proteomes" id="UP000828251"/>
    </source>
</evidence>
<evidence type="ECO:0000256" key="2">
    <source>
        <dbReference type="ARBA" id="ARBA00022801"/>
    </source>
</evidence>
<evidence type="ECO:0000259" key="4">
    <source>
        <dbReference type="Pfam" id="PF03159"/>
    </source>
</evidence>
<dbReference type="EMBL" id="JAIQCV010000013">
    <property type="protein sequence ID" value="KAH1033674.1"/>
    <property type="molecule type" value="Genomic_DNA"/>
</dbReference>
<dbReference type="InterPro" id="IPR004859">
    <property type="entry name" value="Xrn1_N"/>
</dbReference>
<keyword evidence="3" id="KW-0269">Exonuclease</keyword>
<dbReference type="GO" id="GO:0003723">
    <property type="term" value="F:RNA binding"/>
    <property type="evidence" value="ECO:0007669"/>
    <property type="project" value="TreeGrafter"/>
</dbReference>
<proteinExistence type="predicted"/>
<dbReference type="Pfam" id="PF17846">
    <property type="entry name" value="XRN_M"/>
    <property type="match status" value="1"/>
</dbReference>
<evidence type="ECO:0000256" key="3">
    <source>
        <dbReference type="ARBA" id="ARBA00022839"/>
    </source>
</evidence>
<dbReference type="Gene3D" id="3.40.50.12390">
    <property type="match status" value="2"/>
</dbReference>
<dbReference type="PANTHER" id="PTHR12341">
    <property type="entry name" value="5'-&gt;3' EXORIBONUCLEASE"/>
    <property type="match status" value="1"/>
</dbReference>
<sequence>MGVPSFYRWLVNKYPNIRVKAIEEHIHGHCVDTSSLNPNGIEFDNLYLDMHGIIQPEDQSVIRPSTYEDVFTSIFEYIVRPRKLLYMAIDGVAPRAKMNQLRSRQFGAANNDEIVEAEEDRLRKQFDMEGKLAFSKEECEVFDSNVITPGTGFMYRLSKKPADYIESRMNGDSSWKGIQVIVSDANVPGEGELKIMSFIRYQRCLPGYNCNTRHCLYGLDADLIMLAIATHEVHFPILREDVLFEEQQPAFRSCSTTSNRETEPYSTESFKHAPVAKRPYEFLRVWVLREYIELDMQIADVPQNITFDLERIIDDFIFMCFFVGNDFLPRMPSLDIHEGAMDLLLTVYKQNFKNIGGYLVDMQRIN</sequence>
<dbReference type="AlphaFoldDB" id="A0A9D3UC36"/>
<dbReference type="InterPro" id="IPR041412">
    <property type="entry name" value="Xrn1_helical"/>
</dbReference>
<dbReference type="CDD" id="cd18673">
    <property type="entry name" value="PIN_XRN1-2-like"/>
    <property type="match status" value="1"/>
</dbReference>
<keyword evidence="2" id="KW-0378">Hydrolase</keyword>
<gene>
    <name evidence="6" type="ORF">J1N35_045848</name>
</gene>
<accession>A0A9D3UC36</accession>
<keyword evidence="7" id="KW-1185">Reference proteome</keyword>
<evidence type="ECO:0000313" key="6">
    <source>
        <dbReference type="EMBL" id="KAH1033674.1"/>
    </source>
</evidence>
<dbReference type="GO" id="GO:0000956">
    <property type="term" value="P:nuclear-transcribed mRNA catabolic process"/>
    <property type="evidence" value="ECO:0007669"/>
    <property type="project" value="TreeGrafter"/>
</dbReference>
<evidence type="ECO:0000256" key="1">
    <source>
        <dbReference type="ARBA" id="ARBA00022722"/>
    </source>
</evidence>
<evidence type="ECO:0000259" key="5">
    <source>
        <dbReference type="Pfam" id="PF17846"/>
    </source>
</evidence>
<dbReference type="PANTHER" id="PTHR12341:SF62">
    <property type="entry name" value="5'-3' EXORIBONUCLEASE 3-LIKE"/>
    <property type="match status" value="1"/>
</dbReference>
<dbReference type="GO" id="GO:0005634">
    <property type="term" value="C:nucleus"/>
    <property type="evidence" value="ECO:0007669"/>
    <property type="project" value="TreeGrafter"/>
</dbReference>
<feature type="domain" description="Xrn1 N-terminal" evidence="4">
    <location>
        <begin position="1"/>
        <end position="241"/>
    </location>
</feature>
<dbReference type="GO" id="GO:0004534">
    <property type="term" value="F:5'-3' RNA exonuclease activity"/>
    <property type="evidence" value="ECO:0007669"/>
    <property type="project" value="TreeGrafter"/>
</dbReference>
<organism evidence="6 7">
    <name type="scientific">Gossypium stocksii</name>
    <dbReference type="NCBI Taxonomy" id="47602"/>
    <lineage>
        <taxon>Eukaryota</taxon>
        <taxon>Viridiplantae</taxon>
        <taxon>Streptophyta</taxon>
        <taxon>Embryophyta</taxon>
        <taxon>Tracheophyta</taxon>
        <taxon>Spermatophyta</taxon>
        <taxon>Magnoliopsida</taxon>
        <taxon>eudicotyledons</taxon>
        <taxon>Gunneridae</taxon>
        <taxon>Pentapetalae</taxon>
        <taxon>rosids</taxon>
        <taxon>malvids</taxon>
        <taxon>Malvales</taxon>
        <taxon>Malvaceae</taxon>
        <taxon>Malvoideae</taxon>
        <taxon>Gossypium</taxon>
    </lineage>
</organism>
<protein>
    <submittedName>
        <fullName evidence="6">Uncharacterized protein</fullName>
    </submittedName>
</protein>
<dbReference type="Pfam" id="PF03159">
    <property type="entry name" value="XRN_N"/>
    <property type="match status" value="1"/>
</dbReference>
<comment type="caution">
    <text evidence="6">The sequence shown here is derived from an EMBL/GenBank/DDBJ whole genome shotgun (WGS) entry which is preliminary data.</text>
</comment>
<dbReference type="OrthoDB" id="372487at2759"/>
<reference evidence="6 7" key="1">
    <citation type="journal article" date="2021" name="Plant Biotechnol. J.">
        <title>Multi-omics assisted identification of the key and species-specific regulatory components of drought-tolerant mechanisms in Gossypium stocksii.</title>
        <authorList>
            <person name="Yu D."/>
            <person name="Ke L."/>
            <person name="Zhang D."/>
            <person name="Wu Y."/>
            <person name="Sun Y."/>
            <person name="Mei J."/>
            <person name="Sun J."/>
            <person name="Sun Y."/>
        </authorList>
    </citation>
    <scope>NUCLEOTIDE SEQUENCE [LARGE SCALE GENOMIC DNA]</scope>
    <source>
        <strain evidence="7">cv. E1</strain>
        <tissue evidence="6">Leaf</tissue>
    </source>
</reference>
<keyword evidence="1" id="KW-0540">Nuclease</keyword>